<dbReference type="PANTHER" id="PTHR25462">
    <property type="entry name" value="BONUS, ISOFORM C-RELATED"/>
    <property type="match status" value="1"/>
</dbReference>
<sequence>MCNKCNDKIHLKIKNAKDHTIVDIKQVGLSGGKRNIDFSNIKCKSHTLQLCCIFCSNCDELACPGCITKVHAGHTFIEIKEAYCMKVEFLKNRKANSEMNRKNLDDGQRKLNQITEKENSNCQKTIQDIQNQREVLKREIDKYALRLIEEVNLNMTCIQDSISKEKKNS</sequence>
<reference evidence="4 5" key="1">
    <citation type="submission" date="2020-06" db="EMBL/GenBank/DDBJ databases">
        <authorList>
            <person name="Li R."/>
            <person name="Bekaert M."/>
        </authorList>
    </citation>
    <scope>NUCLEOTIDE SEQUENCE [LARGE SCALE GENOMIC DNA]</scope>
    <source>
        <strain evidence="5">wild</strain>
    </source>
</reference>
<dbReference type="Gene3D" id="3.30.160.60">
    <property type="entry name" value="Classic Zinc Finger"/>
    <property type="match status" value="1"/>
</dbReference>
<keyword evidence="1" id="KW-0862">Zinc</keyword>
<dbReference type="EMBL" id="CACVKT020004513">
    <property type="protein sequence ID" value="CAC5390390.1"/>
    <property type="molecule type" value="Genomic_DNA"/>
</dbReference>
<evidence type="ECO:0000259" key="3">
    <source>
        <dbReference type="PROSITE" id="PS50119"/>
    </source>
</evidence>
<protein>
    <recommendedName>
        <fullName evidence="3">B box-type domain-containing protein</fullName>
    </recommendedName>
</protein>
<dbReference type="Proteomes" id="UP000507470">
    <property type="component" value="Unassembled WGS sequence"/>
</dbReference>
<dbReference type="InterPro" id="IPR000315">
    <property type="entry name" value="Znf_B-box"/>
</dbReference>
<proteinExistence type="predicted"/>
<gene>
    <name evidence="4" type="ORF">MCOR_25492</name>
</gene>
<dbReference type="PROSITE" id="PS50119">
    <property type="entry name" value="ZF_BBOX"/>
    <property type="match status" value="1"/>
</dbReference>
<name>A0A6J8C5U7_MYTCO</name>
<organism evidence="4 5">
    <name type="scientific">Mytilus coruscus</name>
    <name type="common">Sea mussel</name>
    <dbReference type="NCBI Taxonomy" id="42192"/>
    <lineage>
        <taxon>Eukaryota</taxon>
        <taxon>Metazoa</taxon>
        <taxon>Spiralia</taxon>
        <taxon>Lophotrochozoa</taxon>
        <taxon>Mollusca</taxon>
        <taxon>Bivalvia</taxon>
        <taxon>Autobranchia</taxon>
        <taxon>Pteriomorphia</taxon>
        <taxon>Mytilida</taxon>
        <taxon>Mytiloidea</taxon>
        <taxon>Mytilidae</taxon>
        <taxon>Mytilinae</taxon>
        <taxon>Mytilus</taxon>
    </lineage>
</organism>
<keyword evidence="5" id="KW-1185">Reference proteome</keyword>
<dbReference type="GO" id="GO:0008270">
    <property type="term" value="F:zinc ion binding"/>
    <property type="evidence" value="ECO:0007669"/>
    <property type="project" value="UniProtKB-KW"/>
</dbReference>
<dbReference type="Pfam" id="PF00643">
    <property type="entry name" value="zf-B_box"/>
    <property type="match status" value="1"/>
</dbReference>
<evidence type="ECO:0000256" key="1">
    <source>
        <dbReference type="PROSITE-ProRule" id="PRU00024"/>
    </source>
</evidence>
<keyword evidence="2" id="KW-0175">Coiled coil</keyword>
<dbReference type="GO" id="GO:0005654">
    <property type="term" value="C:nucleoplasm"/>
    <property type="evidence" value="ECO:0007669"/>
    <property type="project" value="TreeGrafter"/>
</dbReference>
<dbReference type="OrthoDB" id="6136265at2759"/>
<evidence type="ECO:0000313" key="5">
    <source>
        <dbReference type="Proteomes" id="UP000507470"/>
    </source>
</evidence>
<dbReference type="GO" id="GO:0061630">
    <property type="term" value="F:ubiquitin protein ligase activity"/>
    <property type="evidence" value="ECO:0007669"/>
    <property type="project" value="TreeGrafter"/>
</dbReference>
<dbReference type="SUPFAM" id="SSF57845">
    <property type="entry name" value="B-box zinc-binding domain"/>
    <property type="match status" value="1"/>
</dbReference>
<accession>A0A6J8C5U7</accession>
<keyword evidence="1" id="KW-0479">Metal-binding</keyword>
<evidence type="ECO:0000256" key="2">
    <source>
        <dbReference type="SAM" id="Coils"/>
    </source>
</evidence>
<evidence type="ECO:0000313" key="4">
    <source>
        <dbReference type="EMBL" id="CAC5390390.1"/>
    </source>
</evidence>
<keyword evidence="1" id="KW-0863">Zinc-finger</keyword>
<dbReference type="AlphaFoldDB" id="A0A6J8C5U7"/>
<dbReference type="InterPro" id="IPR047153">
    <property type="entry name" value="TRIM45/56/19-like"/>
</dbReference>
<feature type="domain" description="B box-type" evidence="3">
    <location>
        <begin position="38"/>
        <end position="79"/>
    </location>
</feature>
<feature type="coiled-coil region" evidence="2">
    <location>
        <begin position="112"/>
        <end position="146"/>
    </location>
</feature>
<dbReference type="PANTHER" id="PTHR25462:SF305">
    <property type="entry name" value="RING-TYPE DOMAIN-CONTAINING PROTEIN"/>
    <property type="match status" value="1"/>
</dbReference>